<evidence type="ECO:0000256" key="4">
    <source>
        <dbReference type="ARBA" id="ARBA00022827"/>
    </source>
</evidence>
<dbReference type="AlphaFoldDB" id="A0A4Q0XCR6"/>
<dbReference type="Proteomes" id="UP000289792">
    <property type="component" value="Unassembled WGS sequence"/>
</dbReference>
<evidence type="ECO:0000256" key="2">
    <source>
        <dbReference type="ARBA" id="ARBA00009347"/>
    </source>
</evidence>
<dbReference type="InterPro" id="IPR036250">
    <property type="entry name" value="AcylCo_DH-like_C"/>
</dbReference>
<dbReference type="GO" id="GO:0050660">
    <property type="term" value="F:flavin adenine dinucleotide binding"/>
    <property type="evidence" value="ECO:0007669"/>
    <property type="project" value="InterPro"/>
</dbReference>
<dbReference type="Gene3D" id="1.20.140.10">
    <property type="entry name" value="Butyryl-CoA Dehydrogenase, subunit A, domain 3"/>
    <property type="match status" value="1"/>
</dbReference>
<dbReference type="PANTHER" id="PTHR43884">
    <property type="entry name" value="ACYL-COA DEHYDROGENASE"/>
    <property type="match status" value="1"/>
</dbReference>
<dbReference type="RefSeq" id="WP_129018966.1">
    <property type="nucleotide sequence ID" value="NZ_SDDZ01000019.1"/>
</dbReference>
<dbReference type="Gene3D" id="2.40.110.10">
    <property type="entry name" value="Butyryl-CoA Dehydrogenase, subunit A, domain 2"/>
    <property type="match status" value="1"/>
</dbReference>
<dbReference type="Gene3D" id="1.10.540.10">
    <property type="entry name" value="Acyl-CoA dehydrogenase/oxidase, N-terminal domain"/>
    <property type="match status" value="1"/>
</dbReference>
<dbReference type="EMBL" id="SDDZ01000019">
    <property type="protein sequence ID" value="RXJ44366.1"/>
    <property type="molecule type" value="Genomic_DNA"/>
</dbReference>
<dbReference type="SUPFAM" id="SSF47203">
    <property type="entry name" value="Acyl-CoA dehydrogenase C-terminal domain-like"/>
    <property type="match status" value="1"/>
</dbReference>
<dbReference type="Pfam" id="PF00441">
    <property type="entry name" value="Acyl-CoA_dh_1"/>
    <property type="match status" value="1"/>
</dbReference>
<proteinExistence type="inferred from homology"/>
<dbReference type="InterPro" id="IPR037069">
    <property type="entry name" value="AcylCoA_DH/ox_N_sf"/>
</dbReference>
<dbReference type="PANTHER" id="PTHR43884:SF12">
    <property type="entry name" value="ISOVALERYL-COA DEHYDROGENASE, MITOCHONDRIAL-RELATED"/>
    <property type="match status" value="1"/>
</dbReference>
<accession>A0A4Q0XCR6</accession>
<dbReference type="InterPro" id="IPR009075">
    <property type="entry name" value="AcylCo_DH/oxidase_C"/>
</dbReference>
<reference evidence="6 7" key="1">
    <citation type="submission" date="2019-01" db="EMBL/GenBank/DDBJ databases">
        <title>Genome sequence of the Antarctic species Gelidibacter gilvus ACAM 158(T).</title>
        <authorList>
            <person name="Bowman J.P."/>
        </authorList>
    </citation>
    <scope>NUCLEOTIDE SEQUENCE [LARGE SCALE GENOMIC DNA]</scope>
    <source>
        <strain evidence="6 7">IC158</strain>
    </source>
</reference>
<comment type="cofactor">
    <cofactor evidence="1">
        <name>FAD</name>
        <dbReference type="ChEBI" id="CHEBI:57692"/>
    </cofactor>
</comment>
<gene>
    <name evidence="6" type="ORF">ESZ48_18375</name>
</gene>
<sequence>MCELVDLTIVLDAIEDHPRVFPKGAIEVLQDLNWTTFSEFSEKMFDLLFQVGKADLSVGRIYEGHVNALILINTYGSSQQKQRYFSEAREGKLFGVWNTENPEDGLKITANYNSKGLFLKGSKTFCSGALHIDRPIVTAKTKDGVQMLVLNLDEQNALQEDWSQWDPIGMRPSVSCRIDFTSFEIFREEYLGKINDYYKEPHFSWGAVRFSAVQLGGAQKIADTMLQHLQKTHRSKNSIQQMRIGKVAILMETGRLWMERASNIENGRDINYSDDHRVNFSNMMRTMVLELCEKVILLAEKAVGIQGTMKSHPLERPIRDLRVYLKQAGPDAALAQVGNYTDNRKTYE</sequence>
<comment type="caution">
    <text evidence="6">The sequence shown here is derived from an EMBL/GenBank/DDBJ whole genome shotgun (WGS) entry which is preliminary data.</text>
</comment>
<protein>
    <submittedName>
        <fullName evidence="6">Acyl-CoA dehydrogenase</fullName>
    </submittedName>
</protein>
<evidence type="ECO:0000256" key="3">
    <source>
        <dbReference type="ARBA" id="ARBA00022630"/>
    </source>
</evidence>
<dbReference type="OrthoDB" id="571684at2"/>
<dbReference type="GO" id="GO:0003995">
    <property type="term" value="F:acyl-CoA dehydrogenase activity"/>
    <property type="evidence" value="ECO:0007669"/>
    <property type="project" value="TreeGrafter"/>
</dbReference>
<dbReference type="InterPro" id="IPR046373">
    <property type="entry name" value="Acyl-CoA_Oxase/DH_mid-dom_sf"/>
</dbReference>
<evidence type="ECO:0000259" key="5">
    <source>
        <dbReference type="Pfam" id="PF00441"/>
    </source>
</evidence>
<keyword evidence="4" id="KW-0274">FAD</keyword>
<dbReference type="InterPro" id="IPR009100">
    <property type="entry name" value="AcylCoA_DH/oxidase_NM_dom_sf"/>
</dbReference>
<dbReference type="SUPFAM" id="SSF56645">
    <property type="entry name" value="Acyl-CoA dehydrogenase NM domain-like"/>
    <property type="match status" value="1"/>
</dbReference>
<name>A0A4Q0XCR6_9FLAO</name>
<evidence type="ECO:0000256" key="1">
    <source>
        <dbReference type="ARBA" id="ARBA00001974"/>
    </source>
</evidence>
<keyword evidence="3" id="KW-0285">Flavoprotein</keyword>
<keyword evidence="7" id="KW-1185">Reference proteome</keyword>
<organism evidence="6 7">
    <name type="scientific">Gelidibacter gilvus</name>
    <dbReference type="NCBI Taxonomy" id="59602"/>
    <lineage>
        <taxon>Bacteria</taxon>
        <taxon>Pseudomonadati</taxon>
        <taxon>Bacteroidota</taxon>
        <taxon>Flavobacteriia</taxon>
        <taxon>Flavobacteriales</taxon>
        <taxon>Flavobacteriaceae</taxon>
        <taxon>Gelidibacter</taxon>
    </lineage>
</organism>
<comment type="similarity">
    <text evidence="2">Belongs to the acyl-CoA dehydrogenase family.</text>
</comment>
<evidence type="ECO:0000313" key="7">
    <source>
        <dbReference type="Proteomes" id="UP000289792"/>
    </source>
</evidence>
<feature type="domain" description="Acyl-CoA dehydrogenase/oxidase C-terminal" evidence="5">
    <location>
        <begin position="203"/>
        <end position="332"/>
    </location>
</feature>
<evidence type="ECO:0000313" key="6">
    <source>
        <dbReference type="EMBL" id="RXJ44366.1"/>
    </source>
</evidence>